<dbReference type="EMBL" id="JANPWB010000006">
    <property type="protein sequence ID" value="KAJ1181289.1"/>
    <property type="molecule type" value="Genomic_DNA"/>
</dbReference>
<proteinExistence type="predicted"/>
<reference evidence="2" key="1">
    <citation type="journal article" date="2022" name="bioRxiv">
        <title>Sequencing and chromosome-scale assembly of the giantPleurodeles waltlgenome.</title>
        <authorList>
            <person name="Brown T."/>
            <person name="Elewa A."/>
            <person name="Iarovenko S."/>
            <person name="Subramanian E."/>
            <person name="Araus A.J."/>
            <person name="Petzold A."/>
            <person name="Susuki M."/>
            <person name="Suzuki K.-i.T."/>
            <person name="Hayashi T."/>
            <person name="Toyoda A."/>
            <person name="Oliveira C."/>
            <person name="Osipova E."/>
            <person name="Leigh N.D."/>
            <person name="Simon A."/>
            <person name="Yun M.H."/>
        </authorList>
    </citation>
    <scope>NUCLEOTIDE SEQUENCE</scope>
    <source>
        <strain evidence="2">20211129_DDA</strain>
        <tissue evidence="2">Liver</tissue>
    </source>
</reference>
<gene>
    <name evidence="2" type="ORF">NDU88_006497</name>
</gene>
<feature type="compositionally biased region" description="Basic and acidic residues" evidence="1">
    <location>
        <begin position="271"/>
        <end position="284"/>
    </location>
</feature>
<evidence type="ECO:0000313" key="2">
    <source>
        <dbReference type="EMBL" id="KAJ1181289.1"/>
    </source>
</evidence>
<protein>
    <submittedName>
        <fullName evidence="2">Uncharacterized protein</fullName>
    </submittedName>
</protein>
<comment type="caution">
    <text evidence="2">The sequence shown here is derived from an EMBL/GenBank/DDBJ whole genome shotgun (WGS) entry which is preliminary data.</text>
</comment>
<feature type="region of interest" description="Disordered" evidence="1">
    <location>
        <begin position="247"/>
        <end position="284"/>
    </location>
</feature>
<feature type="compositionally biased region" description="Polar residues" evidence="1">
    <location>
        <begin position="248"/>
        <end position="269"/>
    </location>
</feature>
<keyword evidence="3" id="KW-1185">Reference proteome</keyword>
<organism evidence="2 3">
    <name type="scientific">Pleurodeles waltl</name>
    <name type="common">Iberian ribbed newt</name>
    <dbReference type="NCBI Taxonomy" id="8319"/>
    <lineage>
        <taxon>Eukaryota</taxon>
        <taxon>Metazoa</taxon>
        <taxon>Chordata</taxon>
        <taxon>Craniata</taxon>
        <taxon>Vertebrata</taxon>
        <taxon>Euteleostomi</taxon>
        <taxon>Amphibia</taxon>
        <taxon>Batrachia</taxon>
        <taxon>Caudata</taxon>
        <taxon>Salamandroidea</taxon>
        <taxon>Salamandridae</taxon>
        <taxon>Pleurodelinae</taxon>
        <taxon>Pleurodeles</taxon>
    </lineage>
</organism>
<dbReference type="AlphaFoldDB" id="A0AAV7TYP7"/>
<accession>A0AAV7TYP7</accession>
<dbReference type="Proteomes" id="UP001066276">
    <property type="component" value="Chromosome 3_2"/>
</dbReference>
<evidence type="ECO:0000313" key="3">
    <source>
        <dbReference type="Proteomes" id="UP001066276"/>
    </source>
</evidence>
<evidence type="ECO:0000256" key="1">
    <source>
        <dbReference type="SAM" id="MobiDB-lite"/>
    </source>
</evidence>
<sequence>MACESPTRKSKKLQQKRVAGRKIAVSTDVVVALGSCQDNSLPGQIAAGKRGRMKFVCRSGASIRHRICARGRGFSQSGVVLSAGRLGDCLTGVHVRVVTHVYAEGQKQAPLPSESNNKRGECALEERECGAALKMAAPITVQEQEVIELSDDEGVDSLGEGGVISGVDVVNAPEWDVSNQTIYQSGQHMEVTDEGGMSMRGMFYGEADVRGMAGRAQVRVDFWQPGSLVQGPGCGGFYALDGHKEQVAPTSSGWPAGNQASSLGVSTPSGHRKEERVRPEADHLTSGESILPVTQSMQPFVQEEPSTSWGTGSLDSSVTTEDDLLDYDEGNGFEMAALLQHNVLGGGCVPESNKGRSFGVLQASTRAAVRGDRHGGWSRIDLSAGNLPQGEERGECTF</sequence>
<name>A0AAV7TYP7_PLEWA</name>